<dbReference type="InterPro" id="IPR001611">
    <property type="entry name" value="Leu-rich_rpt"/>
</dbReference>
<keyword evidence="8" id="KW-1015">Disulfide bond</keyword>
<keyword evidence="7 11" id="KW-0472">Membrane</keyword>
<evidence type="ECO:0000256" key="1">
    <source>
        <dbReference type="ARBA" id="ARBA00004479"/>
    </source>
</evidence>
<evidence type="ECO:0000313" key="14">
    <source>
        <dbReference type="EMBL" id="NWJ12093.1"/>
    </source>
</evidence>
<protein>
    <submittedName>
        <fullName evidence="14">LIGO3 protein</fullName>
    </submittedName>
</protein>
<dbReference type="Gene3D" id="2.60.40.10">
    <property type="entry name" value="Immunoglobulins"/>
    <property type="match status" value="1"/>
</dbReference>
<dbReference type="InterPro" id="IPR003599">
    <property type="entry name" value="Ig_sub"/>
</dbReference>
<feature type="signal peptide" evidence="12">
    <location>
        <begin position="1"/>
        <end position="20"/>
    </location>
</feature>
<gene>
    <name evidence="14" type="primary">Lingo3</name>
    <name evidence="14" type="ORF">CRYUND_R13896</name>
</gene>
<dbReference type="FunFam" id="2.60.40.10:FF:000076">
    <property type="entry name" value="Leucine-rich repeat and Ig domain-containing 4"/>
    <property type="match status" value="1"/>
</dbReference>
<dbReference type="InterPro" id="IPR000483">
    <property type="entry name" value="Cys-rich_flank_reg_C"/>
</dbReference>
<evidence type="ECO:0000256" key="12">
    <source>
        <dbReference type="SAM" id="SignalP"/>
    </source>
</evidence>
<feature type="non-terminal residue" evidence="14">
    <location>
        <position position="1"/>
    </location>
</feature>
<evidence type="ECO:0000256" key="11">
    <source>
        <dbReference type="SAM" id="Phobius"/>
    </source>
</evidence>
<keyword evidence="10" id="KW-0393">Immunoglobulin domain</keyword>
<dbReference type="SMART" id="SM00369">
    <property type="entry name" value="LRR_TYP"/>
    <property type="match status" value="7"/>
</dbReference>
<dbReference type="GO" id="GO:0016020">
    <property type="term" value="C:membrane"/>
    <property type="evidence" value="ECO:0007669"/>
    <property type="project" value="UniProtKB-SubCell"/>
</dbReference>
<dbReference type="InterPro" id="IPR036179">
    <property type="entry name" value="Ig-like_dom_sf"/>
</dbReference>
<dbReference type="PANTHER" id="PTHR45842:SF12">
    <property type="entry name" value="KEKKON 5, ISOFORM A"/>
    <property type="match status" value="1"/>
</dbReference>
<dbReference type="SMART" id="SM00082">
    <property type="entry name" value="LRRCT"/>
    <property type="match status" value="1"/>
</dbReference>
<reference evidence="14 15" key="1">
    <citation type="submission" date="2019-09" db="EMBL/GenBank/DDBJ databases">
        <title>Bird 10,000 Genomes (B10K) Project - Family phase.</title>
        <authorList>
            <person name="Zhang G."/>
        </authorList>
    </citation>
    <scope>NUCLEOTIDE SEQUENCE [LARGE SCALE GENOMIC DNA]</scope>
    <source>
        <strain evidence="14">B10K-MSB-37135</strain>
        <tissue evidence="14">Heart</tissue>
    </source>
</reference>
<evidence type="ECO:0000256" key="7">
    <source>
        <dbReference type="ARBA" id="ARBA00023136"/>
    </source>
</evidence>
<comment type="caution">
    <text evidence="14">The sequence shown here is derived from an EMBL/GenBank/DDBJ whole genome shotgun (WGS) entry which is preliminary data.</text>
</comment>
<comment type="subcellular location">
    <subcellularLocation>
        <location evidence="1">Membrane</location>
        <topology evidence="1">Single-pass type I membrane protein</topology>
    </subcellularLocation>
</comment>
<dbReference type="Pfam" id="PF13855">
    <property type="entry name" value="LRR_8"/>
    <property type="match status" value="3"/>
</dbReference>
<evidence type="ECO:0000256" key="4">
    <source>
        <dbReference type="ARBA" id="ARBA00022729"/>
    </source>
</evidence>
<dbReference type="PANTHER" id="PTHR45842">
    <property type="entry name" value="SYNAPTIC ADHESION-LIKE MOLECULE SALM"/>
    <property type="match status" value="1"/>
</dbReference>
<dbReference type="SMART" id="SM00408">
    <property type="entry name" value="IGc2"/>
    <property type="match status" value="1"/>
</dbReference>
<keyword evidence="4 12" id="KW-0732">Signal</keyword>
<evidence type="ECO:0000259" key="13">
    <source>
        <dbReference type="PROSITE" id="PS50835"/>
    </source>
</evidence>
<keyword evidence="9" id="KW-0325">Glycoprotein</keyword>
<dbReference type="FunFam" id="3.80.10.10:FF:000014">
    <property type="entry name" value="Leucine-rich repeat and immunoglobulin-like domain-containing nogo receptor-interacting protein 1"/>
    <property type="match status" value="1"/>
</dbReference>
<evidence type="ECO:0000256" key="9">
    <source>
        <dbReference type="ARBA" id="ARBA00023180"/>
    </source>
</evidence>
<dbReference type="InterPro" id="IPR013783">
    <property type="entry name" value="Ig-like_fold"/>
</dbReference>
<dbReference type="InterPro" id="IPR050467">
    <property type="entry name" value="LRFN"/>
</dbReference>
<evidence type="ECO:0000256" key="5">
    <source>
        <dbReference type="ARBA" id="ARBA00022737"/>
    </source>
</evidence>
<keyword evidence="3 11" id="KW-0812">Transmembrane</keyword>
<keyword evidence="2" id="KW-0433">Leucine-rich repeat</keyword>
<dbReference type="SMART" id="SM00409">
    <property type="entry name" value="IG"/>
    <property type="match status" value="1"/>
</dbReference>
<name>A0A7K4M5C3_9AVES</name>
<evidence type="ECO:0000256" key="2">
    <source>
        <dbReference type="ARBA" id="ARBA00022614"/>
    </source>
</evidence>
<organism evidence="14 15">
    <name type="scientific">Crypturellus undulatus</name>
    <dbReference type="NCBI Taxonomy" id="48396"/>
    <lineage>
        <taxon>Eukaryota</taxon>
        <taxon>Metazoa</taxon>
        <taxon>Chordata</taxon>
        <taxon>Craniata</taxon>
        <taxon>Vertebrata</taxon>
        <taxon>Euteleostomi</taxon>
        <taxon>Archelosauria</taxon>
        <taxon>Archosauria</taxon>
        <taxon>Dinosauria</taxon>
        <taxon>Saurischia</taxon>
        <taxon>Theropoda</taxon>
        <taxon>Coelurosauria</taxon>
        <taxon>Aves</taxon>
        <taxon>Palaeognathae</taxon>
        <taxon>Tinamiformes</taxon>
        <taxon>Tinamidae</taxon>
        <taxon>Crypturellus</taxon>
    </lineage>
</organism>
<feature type="transmembrane region" description="Helical" evidence="11">
    <location>
        <begin position="484"/>
        <end position="509"/>
    </location>
</feature>
<dbReference type="SUPFAM" id="SSF52058">
    <property type="entry name" value="L domain-like"/>
    <property type="match status" value="1"/>
</dbReference>
<dbReference type="Pfam" id="PF07679">
    <property type="entry name" value="I-set"/>
    <property type="match status" value="1"/>
</dbReference>
<dbReference type="Gene3D" id="3.80.10.10">
    <property type="entry name" value="Ribonuclease Inhibitor"/>
    <property type="match status" value="1"/>
</dbReference>
<dbReference type="SMART" id="SM00013">
    <property type="entry name" value="LRRNT"/>
    <property type="match status" value="1"/>
</dbReference>
<keyword evidence="5" id="KW-0677">Repeat</keyword>
<evidence type="ECO:0000256" key="6">
    <source>
        <dbReference type="ARBA" id="ARBA00022989"/>
    </source>
</evidence>
<evidence type="ECO:0000256" key="10">
    <source>
        <dbReference type="ARBA" id="ARBA00023319"/>
    </source>
</evidence>
<proteinExistence type="predicted"/>
<dbReference type="InterPro" id="IPR000372">
    <property type="entry name" value="LRRNT"/>
</dbReference>
<evidence type="ECO:0000256" key="3">
    <source>
        <dbReference type="ARBA" id="ARBA00022692"/>
    </source>
</evidence>
<dbReference type="PROSITE" id="PS50835">
    <property type="entry name" value="IG_LIKE"/>
    <property type="match status" value="1"/>
</dbReference>
<dbReference type="AlphaFoldDB" id="A0A7K4M5C3"/>
<dbReference type="InterPro" id="IPR003598">
    <property type="entry name" value="Ig_sub2"/>
</dbReference>
<feature type="chain" id="PRO_5029458967" evidence="12">
    <location>
        <begin position="21"/>
        <end position="549"/>
    </location>
</feature>
<dbReference type="SUPFAM" id="SSF48726">
    <property type="entry name" value="Immunoglobulin"/>
    <property type="match status" value="1"/>
</dbReference>
<dbReference type="InterPro" id="IPR013098">
    <property type="entry name" value="Ig_I-set"/>
</dbReference>
<evidence type="ECO:0000256" key="8">
    <source>
        <dbReference type="ARBA" id="ARBA00023157"/>
    </source>
</evidence>
<dbReference type="Proteomes" id="UP000534426">
    <property type="component" value="Unassembled WGS sequence"/>
</dbReference>
<feature type="domain" description="Ig-like" evidence="13">
    <location>
        <begin position="353"/>
        <end position="442"/>
    </location>
</feature>
<keyword evidence="6 11" id="KW-1133">Transmembrane helix</keyword>
<dbReference type="InterPro" id="IPR003591">
    <property type="entry name" value="Leu-rich_rpt_typical-subtyp"/>
</dbReference>
<dbReference type="InterPro" id="IPR032675">
    <property type="entry name" value="LRR_dom_sf"/>
</dbReference>
<dbReference type="EMBL" id="VWPW01083534">
    <property type="protein sequence ID" value="NWJ12093.1"/>
    <property type="molecule type" value="Genomic_DNA"/>
</dbReference>
<accession>A0A7K4M5C3</accession>
<dbReference type="InterPro" id="IPR007110">
    <property type="entry name" value="Ig-like_dom"/>
</dbReference>
<sequence length="549" mass="61902">MTCWLPVLVLQLLFLRTAPACPARCECAPQIKSVVCHRKRLTAIPEGIPTETKILELNKNRIRCLNPGDLSPYPLLEELDFSENIITNVEPGAFSNLFNLQTLRLRGNQLKLIPPGVFTKLTNLTLLDISENKIVILLDYMFQDLRNLKSLEVGDNDLVYISQRAFSGLLGLEQLTIERCNLTSISAESLSYLQNLEVLRLRHLSISALEDQNFKKLYNLLQLEIDNWPLLEDVSPTSFQGLNLTSLSITYTNITAVPTAALRNLVYLRYLNLSYNPISTVLKGSFKDLIRLQELHINPLACDCRLLWILQRRKTLNFDGQQPMCSSPPEIQGNALRDFPDSILFEYFTCQKPKIRDRKLQHITAREGQSVSFLCRADGEPDPSIVWVSPQHRMITTRSTGRATVLPGGTLEIRFAQVQDSGTYICIASNAGGNDTYFATLTVKGHPADGSLYANRTLYLSEFNDTSHNDTQVFLKFTLDLKTILVSTAMGCITFLGVVLFCFLLLFVWSRGRGQHKNNFSVEYSFRKVDGPTTTTGQGGARKFNMKMI</sequence>
<evidence type="ECO:0000313" key="15">
    <source>
        <dbReference type="Proteomes" id="UP000534426"/>
    </source>
</evidence>
<feature type="non-terminal residue" evidence="14">
    <location>
        <position position="549"/>
    </location>
</feature>
<keyword evidence="15" id="KW-1185">Reference proteome</keyword>